<dbReference type="SUPFAM" id="SSF47729">
    <property type="entry name" value="IHF-like DNA-binding proteins"/>
    <property type="match status" value="1"/>
</dbReference>
<keyword evidence="6 8" id="KW-0804">Transcription</keyword>
<dbReference type="GO" id="GO:0006355">
    <property type="term" value="P:regulation of DNA-templated transcription"/>
    <property type="evidence" value="ECO:0007669"/>
    <property type="project" value="UniProtKB-UniRule"/>
</dbReference>
<keyword evidence="4 8" id="KW-0805">Transcription regulation</keyword>
<dbReference type="AlphaFoldDB" id="A0A4R4AAK2"/>
<dbReference type="GO" id="GO:0003677">
    <property type="term" value="F:DNA binding"/>
    <property type="evidence" value="ECO:0007669"/>
    <property type="project" value="UniProtKB-UniRule"/>
</dbReference>
<comment type="similarity">
    <text evidence="1 8 9">Belongs to the bacterial histone-like protein family.</text>
</comment>
<organism evidence="12 13">
    <name type="scientific">Marichromatium gracile</name>
    <name type="common">Chromatium gracile</name>
    <dbReference type="NCBI Taxonomy" id="1048"/>
    <lineage>
        <taxon>Bacteria</taxon>
        <taxon>Pseudomonadati</taxon>
        <taxon>Pseudomonadota</taxon>
        <taxon>Gammaproteobacteria</taxon>
        <taxon>Chromatiales</taxon>
        <taxon>Chromatiaceae</taxon>
        <taxon>Marichromatium</taxon>
    </lineage>
</organism>
<evidence type="ECO:0000256" key="2">
    <source>
        <dbReference type="ARBA" id="ARBA00018700"/>
    </source>
</evidence>
<dbReference type="Proteomes" id="UP000295247">
    <property type="component" value="Unassembled WGS sequence"/>
</dbReference>
<evidence type="ECO:0000256" key="5">
    <source>
        <dbReference type="ARBA" id="ARBA00023125"/>
    </source>
</evidence>
<dbReference type="InterPro" id="IPR005685">
    <property type="entry name" value="IHF_beta"/>
</dbReference>
<evidence type="ECO:0000256" key="1">
    <source>
        <dbReference type="ARBA" id="ARBA00010529"/>
    </source>
</evidence>
<feature type="region of interest" description="Disordered" evidence="11">
    <location>
        <begin position="97"/>
        <end position="121"/>
    </location>
</feature>
<protein>
    <recommendedName>
        <fullName evidence="2 8">Integration host factor subunit beta</fullName>
        <shortName evidence="8">IHF-beta</shortName>
    </recommendedName>
</protein>
<comment type="subunit">
    <text evidence="8 10">Heterodimer of an alpha and a beta chain.</text>
</comment>
<evidence type="ECO:0000256" key="6">
    <source>
        <dbReference type="ARBA" id="ARBA00023163"/>
    </source>
</evidence>
<dbReference type="PROSITE" id="PS00045">
    <property type="entry name" value="HISTONE_LIKE"/>
    <property type="match status" value="1"/>
</dbReference>
<evidence type="ECO:0000256" key="7">
    <source>
        <dbReference type="ARBA" id="ARBA00023172"/>
    </source>
</evidence>
<name>A0A4R4AAK2_MARGR</name>
<dbReference type="InterPro" id="IPR000119">
    <property type="entry name" value="Hist_DNA-bd"/>
</dbReference>
<keyword evidence="3 8" id="KW-0810">Translation regulation</keyword>
<evidence type="ECO:0000256" key="11">
    <source>
        <dbReference type="SAM" id="MobiDB-lite"/>
    </source>
</evidence>
<dbReference type="GO" id="GO:0005829">
    <property type="term" value="C:cytosol"/>
    <property type="evidence" value="ECO:0007669"/>
    <property type="project" value="TreeGrafter"/>
</dbReference>
<sequence length="121" mass="13351">MTKSELIDVLAAEQDHLPYKDVEEAVRKILERMSSALASGERIEIRGFGSFSLHYRPPRIGRNPKTGESVALAGKHVPHFKPGKELRDRVNQAFQRDRAAQADVVDDDDASAPSLQVAVSS</sequence>
<dbReference type="PANTHER" id="PTHR33175">
    <property type="entry name" value="DNA-BINDING PROTEIN HU"/>
    <property type="match status" value="1"/>
</dbReference>
<dbReference type="GO" id="GO:0006310">
    <property type="term" value="P:DNA recombination"/>
    <property type="evidence" value="ECO:0007669"/>
    <property type="project" value="UniProtKB-UniRule"/>
</dbReference>
<evidence type="ECO:0000313" key="12">
    <source>
        <dbReference type="EMBL" id="TCW36012.1"/>
    </source>
</evidence>
<reference evidence="12 13" key="1">
    <citation type="submission" date="2019-03" db="EMBL/GenBank/DDBJ databases">
        <title>Genomic Encyclopedia of Type Strains, Phase IV (KMG-IV): sequencing the most valuable type-strain genomes for metagenomic binning, comparative biology and taxonomic classification.</title>
        <authorList>
            <person name="Goeker M."/>
        </authorList>
    </citation>
    <scope>NUCLEOTIDE SEQUENCE [LARGE SCALE GENOMIC DNA]</scope>
    <source>
        <strain evidence="12 13">DSM 203</strain>
    </source>
</reference>
<dbReference type="CDD" id="cd13836">
    <property type="entry name" value="IHF_B"/>
    <property type="match status" value="1"/>
</dbReference>
<keyword evidence="7 8" id="KW-0233">DNA recombination</keyword>
<evidence type="ECO:0000256" key="3">
    <source>
        <dbReference type="ARBA" id="ARBA00022845"/>
    </source>
</evidence>
<dbReference type="InterPro" id="IPR010992">
    <property type="entry name" value="IHF-like_DNA-bd_dom_sf"/>
</dbReference>
<dbReference type="FunFam" id="4.10.520.10:FF:000003">
    <property type="entry name" value="Integration host factor subunit beta"/>
    <property type="match status" value="1"/>
</dbReference>
<proteinExistence type="inferred from homology"/>
<dbReference type="EMBL" id="SMDC01000005">
    <property type="protein sequence ID" value="TCW36012.1"/>
    <property type="molecule type" value="Genomic_DNA"/>
</dbReference>
<accession>A0A4R4AAK2</accession>
<dbReference type="Pfam" id="PF00216">
    <property type="entry name" value="Bac_DNA_binding"/>
    <property type="match status" value="1"/>
</dbReference>
<keyword evidence="5 8" id="KW-0238">DNA-binding</keyword>
<dbReference type="GO" id="GO:0030527">
    <property type="term" value="F:structural constituent of chromatin"/>
    <property type="evidence" value="ECO:0007669"/>
    <property type="project" value="InterPro"/>
</dbReference>
<evidence type="ECO:0000256" key="9">
    <source>
        <dbReference type="RuleBase" id="RU003939"/>
    </source>
</evidence>
<dbReference type="PRINTS" id="PR01727">
    <property type="entry name" value="DNABINDINGHU"/>
</dbReference>
<dbReference type="GO" id="GO:0006417">
    <property type="term" value="P:regulation of translation"/>
    <property type="evidence" value="ECO:0007669"/>
    <property type="project" value="UniProtKB-UniRule"/>
</dbReference>
<evidence type="ECO:0000256" key="10">
    <source>
        <dbReference type="RuleBase" id="RU003941"/>
    </source>
</evidence>
<dbReference type="RefSeq" id="WP_005223924.1">
    <property type="nucleotide sequence ID" value="NZ_JAKEDQ010000010.1"/>
</dbReference>
<dbReference type="NCBIfam" id="NF001222">
    <property type="entry name" value="PRK00199.1"/>
    <property type="match status" value="1"/>
</dbReference>
<dbReference type="InterPro" id="IPR020816">
    <property type="entry name" value="Histone-like_DNA-bd_CS"/>
</dbReference>
<dbReference type="SMART" id="SM00411">
    <property type="entry name" value="BHL"/>
    <property type="match status" value="1"/>
</dbReference>
<dbReference type="NCBIfam" id="TIGR00988">
    <property type="entry name" value="hip"/>
    <property type="match status" value="1"/>
</dbReference>
<evidence type="ECO:0000256" key="4">
    <source>
        <dbReference type="ARBA" id="ARBA00023015"/>
    </source>
</evidence>
<gene>
    <name evidence="8" type="primary">ihfB</name>
    <name evidence="8" type="synonym">himD</name>
    <name evidence="12" type="ORF">EDC29_105187</name>
</gene>
<comment type="function">
    <text evidence="8 10">This protein is one of the two subunits of integration host factor, a specific DNA-binding protein that functions in genetic recombination as well as in transcriptional and translational control.</text>
</comment>
<evidence type="ECO:0000256" key="8">
    <source>
        <dbReference type="HAMAP-Rule" id="MF_00381"/>
    </source>
</evidence>
<dbReference type="Gene3D" id="4.10.520.10">
    <property type="entry name" value="IHF-like DNA-binding proteins"/>
    <property type="match status" value="1"/>
</dbReference>
<comment type="caution">
    <text evidence="12">The sequence shown here is derived from an EMBL/GenBank/DDBJ whole genome shotgun (WGS) entry which is preliminary data.</text>
</comment>
<dbReference type="HAMAP" id="MF_00381">
    <property type="entry name" value="IHF_beta"/>
    <property type="match status" value="1"/>
</dbReference>
<dbReference type="GO" id="GO:0005694">
    <property type="term" value="C:chromosome"/>
    <property type="evidence" value="ECO:0007669"/>
    <property type="project" value="InterPro"/>
</dbReference>
<dbReference type="PANTHER" id="PTHR33175:SF5">
    <property type="entry name" value="INTEGRATION HOST FACTOR SUBUNIT BETA"/>
    <property type="match status" value="1"/>
</dbReference>
<evidence type="ECO:0000313" key="13">
    <source>
        <dbReference type="Proteomes" id="UP000295247"/>
    </source>
</evidence>